<feature type="region of interest" description="Disordered" evidence="6">
    <location>
        <begin position="1"/>
        <end position="20"/>
    </location>
</feature>
<dbReference type="PANTHER" id="PTHR46098">
    <property type="entry name" value="TRNA (CYTOSINE(38)-C(5))-METHYLTRANSFERASE"/>
    <property type="match status" value="1"/>
</dbReference>
<keyword evidence="2 4" id="KW-0808">Transferase</keyword>
<comment type="caution">
    <text evidence="7">The sequence shown here is derived from an EMBL/GenBank/DDBJ whole genome shotgun (WGS) entry which is preliminary data.</text>
</comment>
<evidence type="ECO:0000313" key="7">
    <source>
        <dbReference type="EMBL" id="CAK9062862.1"/>
    </source>
</evidence>
<feature type="active site" evidence="4">
    <location>
        <position position="992"/>
    </location>
</feature>
<dbReference type="Gene3D" id="3.90.120.10">
    <property type="entry name" value="DNA Methylase, subunit A, domain 2"/>
    <property type="match status" value="1"/>
</dbReference>
<dbReference type="InterPro" id="IPR001525">
    <property type="entry name" value="C5_MeTfrase"/>
</dbReference>
<proteinExistence type="inferred from homology"/>
<accession>A0ABP0NGF8</accession>
<dbReference type="NCBIfam" id="TIGR00675">
    <property type="entry name" value="dcm"/>
    <property type="match status" value="1"/>
</dbReference>
<dbReference type="PRINTS" id="PR00105">
    <property type="entry name" value="C5METTRFRASE"/>
</dbReference>
<name>A0ABP0NGF8_9DINO</name>
<dbReference type="EMBL" id="CAXAMN010021735">
    <property type="protein sequence ID" value="CAK9062862.1"/>
    <property type="molecule type" value="Genomic_DNA"/>
</dbReference>
<comment type="similarity">
    <text evidence="4 5">Belongs to the class I-like SAM-binding methyltransferase superfamily. C5-methyltransferase family.</text>
</comment>
<dbReference type="Proteomes" id="UP001642484">
    <property type="component" value="Unassembled WGS sequence"/>
</dbReference>
<evidence type="ECO:0000256" key="3">
    <source>
        <dbReference type="ARBA" id="ARBA00022691"/>
    </source>
</evidence>
<evidence type="ECO:0008006" key="9">
    <source>
        <dbReference type="Google" id="ProtNLM"/>
    </source>
</evidence>
<evidence type="ECO:0000256" key="1">
    <source>
        <dbReference type="ARBA" id="ARBA00022603"/>
    </source>
</evidence>
<evidence type="ECO:0000256" key="6">
    <source>
        <dbReference type="SAM" id="MobiDB-lite"/>
    </source>
</evidence>
<keyword evidence="1 4" id="KW-0489">Methyltransferase</keyword>
<dbReference type="SUPFAM" id="SSF53335">
    <property type="entry name" value="S-adenosyl-L-methionine-dependent methyltransferases"/>
    <property type="match status" value="1"/>
</dbReference>
<keyword evidence="3 4" id="KW-0949">S-adenosyl-L-methionine</keyword>
<evidence type="ECO:0000256" key="4">
    <source>
        <dbReference type="PROSITE-ProRule" id="PRU01016"/>
    </source>
</evidence>
<gene>
    <name evidence="7" type="ORF">CCMP2556_LOCUS30910</name>
</gene>
<keyword evidence="8" id="KW-1185">Reference proteome</keyword>
<sequence length="1400" mass="156263">MAPKRPSADGQPVAKAKQAKKAAKAKALPVSAQGQGDSAASALALASSAGVGLSIPPEAMKCNGEIISKHLDNVRIFREEAAAADIVQMLPEREGFVQSFNEKDALQSLKREQRYMSRINLFWLDHSYSSSPHVPINKGAIEKLKRHYFTKPSGLEQHAVHVAILQAELDAGTFPAFGCWKRLSPEESIMAWFEAAAATATLIREGAKEHENELQEWFRHCLSTVCIIKVVENQAEIEWASAQLREDMVQMAVLQRTPTQRIFDLVAKRESLGSNFTPEALVTMYDKKLKWSSAAEKLTVGFINHACLVMDRALRVPAVLDVVLAEESSDNPVWKTVSLLQATVSKTSRPDEIVWIFQYMRDAKLAGFLQVDGLTTRFLTGTAKDHNKGYIDLVLFKLRFRNYLTSEFLTTEGKDLKEAHRTALRELCQDVATFRQKVGYPNRKSDLSWKAGWPAAADAALQLFEDILFRDTFDEHLKSGLRAAKAPVDCLQVDNPLGEKFTELKNLLRQESESVRAAAAADTTAAAAETEQEGVSPLKDRSPTFLAFLDNVQAKMGEIKNNDILELIATYEEKARNLFASNVTLSEIPNSETEFAKILQGSAAAAVRGSGPAWTAVILDPAQWGEAITSPNIRTPPLNLVLLKQFMNAVIQNRDKQSLQLQDRDMVVYFDCFTPGNTSKVLSSLQNSAGSQISKNVMNVYLSYDEDSLRNRRQYVKHNSTIFQQVEVMSVVTHDAFQDSMTYRARLYYKGSNLGNKIGDVALDAPATLWSLQLKEKLEVFGKYRVAVGGRTPGEAESHRGVSTRKMTNVEPVFWHSRPLSLCFELLHSYNITAVVDVGAADGNWALACCLKRCPYHGFCLTETHLNMVTERVVCELLLKMLNSSETIYEPKFAAWEATVQINADPPQSRAAKQEAAALAPGTAPQARATEDLAQAEVKVIHKYAPEVCPKKRKFIQEAIGPDYLHHDMTTSGSLPTALWEDCDLYAVGFPCQSFSLAGKKQGVQDPRGQLMAHVPAQIQRHKPKSFLVENVLGLMQLFPKQFNLLVETLRALRDSSNQLCYNVYWSVMSTQEHGGLCQHRERIYIVGIRRDVQCKDFMWPVKSPRCMSLAILGPAAPVKQDLRNLEIDQNGRKLNQTVRQNLAAFHTKVAASNELNEDWIVNCGNSEVHFMKGATPCLTESRCKSWHGYWSQMHQRFLDHKDYFLLQGIPPNSYSFDETKHSPQTLGQLAGNAMSVCVVKRIVRRILIARGVMAPSEPLVLFLITVMTRENDEDCIEFVRESCRNILAFCGRRPSLEPLMSMWQAATTALLRTAWGGGPEAPIQTLAGIGASSKHKPLAALKNCPYKATILREHESLDQLLRRMITIAKYDDGFSELESELSEVQLLFQDIMFIVSAAN</sequence>
<evidence type="ECO:0000256" key="2">
    <source>
        <dbReference type="ARBA" id="ARBA00022679"/>
    </source>
</evidence>
<evidence type="ECO:0000313" key="8">
    <source>
        <dbReference type="Proteomes" id="UP001642484"/>
    </source>
</evidence>
<dbReference type="InterPro" id="IPR050750">
    <property type="entry name" value="C5-MTase"/>
</dbReference>
<dbReference type="PROSITE" id="PS51679">
    <property type="entry name" value="SAM_MT_C5"/>
    <property type="match status" value="1"/>
</dbReference>
<dbReference type="PANTHER" id="PTHR46098:SF1">
    <property type="entry name" value="TRNA (CYTOSINE(38)-C(5))-METHYLTRANSFERASE"/>
    <property type="match status" value="1"/>
</dbReference>
<dbReference type="Pfam" id="PF00145">
    <property type="entry name" value="DNA_methylase"/>
    <property type="match status" value="1"/>
</dbReference>
<dbReference type="Gene3D" id="3.40.50.150">
    <property type="entry name" value="Vaccinia Virus protein VP39"/>
    <property type="match status" value="1"/>
</dbReference>
<reference evidence="7 8" key="1">
    <citation type="submission" date="2024-02" db="EMBL/GenBank/DDBJ databases">
        <authorList>
            <person name="Chen Y."/>
            <person name="Shah S."/>
            <person name="Dougan E. K."/>
            <person name="Thang M."/>
            <person name="Chan C."/>
        </authorList>
    </citation>
    <scope>NUCLEOTIDE SEQUENCE [LARGE SCALE GENOMIC DNA]</scope>
</reference>
<evidence type="ECO:0000256" key="5">
    <source>
        <dbReference type="RuleBase" id="RU000416"/>
    </source>
</evidence>
<organism evidence="7 8">
    <name type="scientific">Durusdinium trenchii</name>
    <dbReference type="NCBI Taxonomy" id="1381693"/>
    <lineage>
        <taxon>Eukaryota</taxon>
        <taxon>Sar</taxon>
        <taxon>Alveolata</taxon>
        <taxon>Dinophyceae</taxon>
        <taxon>Suessiales</taxon>
        <taxon>Symbiodiniaceae</taxon>
        <taxon>Durusdinium</taxon>
    </lineage>
</organism>
<dbReference type="InterPro" id="IPR029063">
    <property type="entry name" value="SAM-dependent_MTases_sf"/>
</dbReference>
<protein>
    <recommendedName>
        <fullName evidence="9">DNA (cytosine-5-)-methyltransferase</fullName>
    </recommendedName>
</protein>